<comment type="caution">
    <text evidence="8">The sequence shown here is derived from an EMBL/GenBank/DDBJ whole genome shotgun (WGS) entry which is preliminary data.</text>
</comment>
<organism evidence="8 9">
    <name type="scientific">Polysphondylium violaceum</name>
    <dbReference type="NCBI Taxonomy" id="133409"/>
    <lineage>
        <taxon>Eukaryota</taxon>
        <taxon>Amoebozoa</taxon>
        <taxon>Evosea</taxon>
        <taxon>Eumycetozoa</taxon>
        <taxon>Dictyostelia</taxon>
        <taxon>Dictyosteliales</taxon>
        <taxon>Dictyosteliaceae</taxon>
        <taxon>Polysphondylium</taxon>
    </lineage>
</organism>
<feature type="binding site" evidence="5">
    <location>
        <position position="311"/>
    </location>
    <ligand>
        <name>S-adenosyl-L-methionine</name>
        <dbReference type="ChEBI" id="CHEBI:59789"/>
    </ligand>
</feature>
<dbReference type="PRINTS" id="PR02008">
    <property type="entry name" value="RCMTFAMILY"/>
</dbReference>
<dbReference type="GO" id="GO:0005730">
    <property type="term" value="C:nucleolus"/>
    <property type="evidence" value="ECO:0007669"/>
    <property type="project" value="TreeGrafter"/>
</dbReference>
<feature type="compositionally biased region" description="Basic and acidic residues" evidence="6">
    <location>
        <begin position="371"/>
        <end position="381"/>
    </location>
</feature>
<feature type="region of interest" description="Disordered" evidence="6">
    <location>
        <begin position="351"/>
        <end position="387"/>
    </location>
</feature>
<dbReference type="InterPro" id="IPR049561">
    <property type="entry name" value="NSUN5_7_fdxn-like"/>
</dbReference>
<gene>
    <name evidence="8" type="ORF">CYY_001574</name>
</gene>
<feature type="binding site" evidence="5">
    <location>
        <position position="264"/>
    </location>
    <ligand>
        <name>S-adenosyl-L-methionine</name>
        <dbReference type="ChEBI" id="CHEBI:59789"/>
    </ligand>
</feature>
<dbReference type="Pfam" id="PF21148">
    <property type="entry name" value="NSUN5_fdxn-like"/>
    <property type="match status" value="1"/>
</dbReference>
<dbReference type="EMBL" id="AJWJ01000038">
    <property type="protein sequence ID" value="KAF2077127.1"/>
    <property type="molecule type" value="Genomic_DNA"/>
</dbReference>
<sequence length="626" mass="70420">MCDFYQQAANVIDQLIQKKGSIKGLTYSGQSNNTKTSKTTYALVCETLKYKDVVDEIIGMVPELEKEKSNVKYSLMIVMIYELLFSSKQTIKGGGIAKKTIMQYKTQMVSSLARMKIKKRVADSIDLLPEHIRNPITLPRYVRINSLFNGCMESAVQDAINTFVAEGYDKIDKPVQANNIGEKEFYQDVDFPEILVFNANVDLHDHKMLLDGHIILQDKASCMPSYILSPPPGSVVIDSCSAPGNKTSLLSAQMKNKGQIFAIEKDKKRMGTLVKLTTRSQCKNIEAINDSFLNLRHDDPKYKDVEYILCDPSCSGSGIVNRLDYLLPTKYSTDTNENEDIDDIIKDISNSSNSKRQTESTTATTTTSTTDNEKNKKEMKKDKKRKLKEMKAAEKNGKKGNNNKESLAAAAANAEKLKEEQEEKEKKEEEERVQLLADFQLSIIRHAFGFPSIKRVIYSTCSIHQVENEDVVQRALEELNKDKETWRLVNILPHWNHSRGYSIYKNSEYSIRMTPSIDHTIGFFVALFERIDTTVKAKPLPIPISQPKPTKTPTPAPASAPTPSTTSTTTSQQQKPVLFKSEPTKPSNSTKKKLGNNNNNNNNNNKNNTKGESPMKSNKKKIKLSS</sequence>
<dbReference type="InterPro" id="IPR049560">
    <property type="entry name" value="MeTrfase_RsmB-F_NOP2_cat"/>
</dbReference>
<evidence type="ECO:0000256" key="2">
    <source>
        <dbReference type="ARBA" id="ARBA00022679"/>
    </source>
</evidence>
<dbReference type="GO" id="GO:0008173">
    <property type="term" value="F:RNA methyltransferase activity"/>
    <property type="evidence" value="ECO:0007669"/>
    <property type="project" value="InterPro"/>
</dbReference>
<feature type="compositionally biased region" description="Basic residues" evidence="6">
    <location>
        <begin position="617"/>
        <end position="626"/>
    </location>
</feature>
<evidence type="ECO:0000313" key="9">
    <source>
        <dbReference type="Proteomes" id="UP000695562"/>
    </source>
</evidence>
<dbReference type="SUPFAM" id="SSF53335">
    <property type="entry name" value="S-adenosyl-L-methionine-dependent methyltransferases"/>
    <property type="match status" value="1"/>
</dbReference>
<dbReference type="GO" id="GO:0070475">
    <property type="term" value="P:rRNA base methylation"/>
    <property type="evidence" value="ECO:0007669"/>
    <property type="project" value="TreeGrafter"/>
</dbReference>
<evidence type="ECO:0000256" key="6">
    <source>
        <dbReference type="SAM" id="MobiDB-lite"/>
    </source>
</evidence>
<dbReference type="Proteomes" id="UP000695562">
    <property type="component" value="Unassembled WGS sequence"/>
</dbReference>
<evidence type="ECO:0000256" key="1">
    <source>
        <dbReference type="ARBA" id="ARBA00022603"/>
    </source>
</evidence>
<evidence type="ECO:0000256" key="5">
    <source>
        <dbReference type="PROSITE-ProRule" id="PRU01023"/>
    </source>
</evidence>
<keyword evidence="1 5" id="KW-0489">Methyltransferase</keyword>
<dbReference type="PROSITE" id="PS51686">
    <property type="entry name" value="SAM_MT_RSMB_NOP"/>
    <property type="match status" value="1"/>
</dbReference>
<feature type="binding site" evidence="5">
    <location>
        <begin position="240"/>
        <end position="246"/>
    </location>
    <ligand>
        <name>S-adenosyl-L-methionine</name>
        <dbReference type="ChEBI" id="CHEBI:59789"/>
    </ligand>
</feature>
<dbReference type="Gene3D" id="3.30.70.1170">
    <property type="entry name" value="Sun protein, domain 3"/>
    <property type="match status" value="1"/>
</dbReference>
<proteinExistence type="inferred from homology"/>
<dbReference type="InterPro" id="IPR001678">
    <property type="entry name" value="MeTrfase_RsmB-F_NOP2_dom"/>
</dbReference>
<feature type="compositionally biased region" description="Low complexity" evidence="6">
    <location>
        <begin position="595"/>
        <end position="611"/>
    </location>
</feature>
<feature type="domain" description="SAM-dependent MTase RsmB/NOP-type" evidence="7">
    <location>
        <begin position="130"/>
        <end position="531"/>
    </location>
</feature>
<evidence type="ECO:0000256" key="4">
    <source>
        <dbReference type="ARBA" id="ARBA00022884"/>
    </source>
</evidence>
<comment type="similarity">
    <text evidence="5">Belongs to the class I-like SAM-binding methyltransferase superfamily. RsmB/NOP family.</text>
</comment>
<comment type="caution">
    <text evidence="5">Lacks conserved residue(s) required for the propagation of feature annotation.</text>
</comment>
<dbReference type="AlphaFoldDB" id="A0A8J4Q2W0"/>
<keyword evidence="9" id="KW-1185">Reference proteome</keyword>
<evidence type="ECO:0000259" key="7">
    <source>
        <dbReference type="PROSITE" id="PS51686"/>
    </source>
</evidence>
<dbReference type="InterPro" id="IPR048889">
    <property type="entry name" value="NSUN5_RCM1_N"/>
</dbReference>
<dbReference type="InterPro" id="IPR023267">
    <property type="entry name" value="RCMT"/>
</dbReference>
<keyword evidence="3 5" id="KW-0949">S-adenosyl-L-methionine</keyword>
<feature type="compositionally biased region" description="Low complexity" evidence="6">
    <location>
        <begin position="351"/>
        <end position="370"/>
    </location>
</feature>
<dbReference type="GO" id="GO:0003723">
    <property type="term" value="F:RNA binding"/>
    <property type="evidence" value="ECO:0007669"/>
    <property type="project" value="UniProtKB-UniRule"/>
</dbReference>
<accession>A0A8J4Q2W0</accession>
<evidence type="ECO:0000256" key="3">
    <source>
        <dbReference type="ARBA" id="ARBA00022691"/>
    </source>
</evidence>
<keyword evidence="4 5" id="KW-0694">RNA-binding</keyword>
<dbReference type="OrthoDB" id="435282at2759"/>
<evidence type="ECO:0000313" key="8">
    <source>
        <dbReference type="EMBL" id="KAF2077127.1"/>
    </source>
</evidence>
<feature type="compositionally biased region" description="Basic and acidic residues" evidence="6">
    <location>
        <begin position="415"/>
        <end position="429"/>
    </location>
</feature>
<feature type="region of interest" description="Disordered" evidence="6">
    <location>
        <begin position="410"/>
        <end position="429"/>
    </location>
</feature>
<keyword evidence="2 5" id="KW-0808">Transferase</keyword>
<feature type="compositionally biased region" description="Low complexity" evidence="6">
    <location>
        <begin position="561"/>
        <end position="576"/>
    </location>
</feature>
<dbReference type="InterPro" id="IPR029063">
    <property type="entry name" value="SAM-dependent_MTases_sf"/>
</dbReference>
<protein>
    <recommendedName>
        <fullName evidence="7">SAM-dependent MTase RsmB/NOP-type domain-containing protein</fullName>
    </recommendedName>
</protein>
<dbReference type="PANTHER" id="PTHR22807">
    <property type="entry name" value="NOP2 YEAST -RELATED NOL1/NOP2/FMU SUN DOMAIN-CONTAINING"/>
    <property type="match status" value="1"/>
</dbReference>
<feature type="compositionally biased region" description="Pro residues" evidence="6">
    <location>
        <begin position="540"/>
        <end position="560"/>
    </location>
</feature>
<name>A0A8J4Q2W0_9MYCE</name>
<dbReference type="Gene3D" id="3.40.50.150">
    <property type="entry name" value="Vaccinia Virus protein VP39"/>
    <property type="match status" value="1"/>
</dbReference>
<dbReference type="PANTHER" id="PTHR22807:SF4">
    <property type="entry name" value="28S RRNA (CYTOSINE-C(5))-METHYLTRANSFERASE"/>
    <property type="match status" value="1"/>
</dbReference>
<dbReference type="Pfam" id="PF01189">
    <property type="entry name" value="Methyltr_RsmB-F"/>
    <property type="match status" value="2"/>
</dbReference>
<feature type="region of interest" description="Disordered" evidence="6">
    <location>
        <begin position="539"/>
        <end position="626"/>
    </location>
</feature>
<reference evidence="8" key="1">
    <citation type="submission" date="2020-01" db="EMBL/GenBank/DDBJ databases">
        <title>Development of genomics and gene disruption for Polysphondylium violaceum indicates a role for the polyketide synthase stlB in stalk morphogenesis.</title>
        <authorList>
            <person name="Narita B."/>
            <person name="Kawabe Y."/>
            <person name="Kin K."/>
            <person name="Saito T."/>
            <person name="Gibbs R."/>
            <person name="Kuspa A."/>
            <person name="Muzny D."/>
            <person name="Queller D."/>
            <person name="Richards S."/>
            <person name="Strassman J."/>
            <person name="Sucgang R."/>
            <person name="Worley K."/>
            <person name="Schaap P."/>
        </authorList>
    </citation>
    <scope>NUCLEOTIDE SEQUENCE</scope>
    <source>
        <strain evidence="8">QSvi11</strain>
    </source>
</reference>
<dbReference type="Pfam" id="PF21153">
    <property type="entry name" value="NSUN5_N"/>
    <property type="match status" value="1"/>
</dbReference>
<feature type="active site" description="Nucleophile" evidence="5">
    <location>
        <position position="461"/>
    </location>
</feature>